<evidence type="ECO:0000313" key="3">
    <source>
        <dbReference type="Proteomes" id="UP001345013"/>
    </source>
</evidence>
<accession>A0ABR0KFR0</accession>
<keyword evidence="1" id="KW-0812">Transmembrane</keyword>
<comment type="caution">
    <text evidence="2">The sequence shown here is derived from an EMBL/GenBank/DDBJ whole genome shotgun (WGS) entry which is preliminary data.</text>
</comment>
<dbReference type="EMBL" id="JAVRRG010000030">
    <property type="protein sequence ID" value="KAK5095044.1"/>
    <property type="molecule type" value="Genomic_DNA"/>
</dbReference>
<keyword evidence="3" id="KW-1185">Reference proteome</keyword>
<protein>
    <submittedName>
        <fullName evidence="2">Uncharacterized protein</fullName>
    </submittedName>
</protein>
<evidence type="ECO:0000256" key="1">
    <source>
        <dbReference type="SAM" id="Phobius"/>
    </source>
</evidence>
<gene>
    <name evidence="2" type="ORF">LTR24_003261</name>
</gene>
<dbReference type="Proteomes" id="UP001345013">
    <property type="component" value="Unassembled WGS sequence"/>
</dbReference>
<keyword evidence="1" id="KW-1133">Transmembrane helix</keyword>
<proteinExistence type="predicted"/>
<name>A0ABR0KFR0_9EURO</name>
<reference evidence="2 3" key="1">
    <citation type="submission" date="2023-08" db="EMBL/GenBank/DDBJ databases">
        <title>Black Yeasts Isolated from many extreme environments.</title>
        <authorList>
            <person name="Coleine C."/>
            <person name="Stajich J.E."/>
            <person name="Selbmann L."/>
        </authorList>
    </citation>
    <scope>NUCLEOTIDE SEQUENCE [LARGE SCALE GENOMIC DNA]</scope>
    <source>
        <strain evidence="2 3">CCFEE 5885</strain>
    </source>
</reference>
<sequence length="53" mass="6064">MGKMDPLVNALNAAITTMTSDVYMWTIRILSVVFFLLILWMLDHFLPGGLYMV</sequence>
<feature type="transmembrane region" description="Helical" evidence="1">
    <location>
        <begin position="22"/>
        <end position="42"/>
    </location>
</feature>
<organism evidence="2 3">
    <name type="scientific">Lithohypha guttulata</name>
    <dbReference type="NCBI Taxonomy" id="1690604"/>
    <lineage>
        <taxon>Eukaryota</taxon>
        <taxon>Fungi</taxon>
        <taxon>Dikarya</taxon>
        <taxon>Ascomycota</taxon>
        <taxon>Pezizomycotina</taxon>
        <taxon>Eurotiomycetes</taxon>
        <taxon>Chaetothyriomycetidae</taxon>
        <taxon>Chaetothyriales</taxon>
        <taxon>Trichomeriaceae</taxon>
        <taxon>Lithohypha</taxon>
    </lineage>
</organism>
<keyword evidence="1" id="KW-0472">Membrane</keyword>
<evidence type="ECO:0000313" key="2">
    <source>
        <dbReference type="EMBL" id="KAK5095044.1"/>
    </source>
</evidence>